<dbReference type="Proteomes" id="UP001168167">
    <property type="component" value="Unassembled WGS sequence"/>
</dbReference>
<dbReference type="InterPro" id="IPR036291">
    <property type="entry name" value="NAD(P)-bd_dom_sf"/>
</dbReference>
<evidence type="ECO:0000256" key="8">
    <source>
        <dbReference type="ARBA" id="ARBA00048202"/>
    </source>
</evidence>
<dbReference type="SUPFAM" id="SSF51735">
    <property type="entry name" value="NAD(P)-binding Rossmann-fold domains"/>
    <property type="match status" value="1"/>
</dbReference>
<evidence type="ECO:0000313" key="12">
    <source>
        <dbReference type="Proteomes" id="UP001168167"/>
    </source>
</evidence>
<dbReference type="InterPro" id="IPR007698">
    <property type="entry name" value="AlaDH/PNT_NAD(H)-bd"/>
</dbReference>
<keyword evidence="6" id="KW-1278">Translocase</keyword>
<dbReference type="Pfam" id="PF01262">
    <property type="entry name" value="AlaDh_PNT_C"/>
    <property type="match status" value="1"/>
</dbReference>
<dbReference type="EC" id="7.1.1.1" evidence="3"/>
<feature type="domain" description="Alanine dehydrogenase/pyridine nucleotide transhydrogenase N-terminal" evidence="10">
    <location>
        <begin position="6"/>
        <end position="141"/>
    </location>
</feature>
<sequence>MPLVFTVIKECDAGERRVAATPETVSKLTKQNHVVRVERGAGFTAGFSDTDYETAGANMMATAAEAINGAQLVLKIASPTDAQTTLFTAGQTLICRLDGEGAAATAQTLTQAGVTLFALERLPRITRAQTMDVLSSQANLSGYKAVLDAAAHYDRSLPMMMTAAGTVPAARVFIMGVGVAGLQAIATARRLGAIVWATDVRPSTKEEVESLGARFVAVEDEEFKQAQTAGGYAKEMSAAYQQKQQQLIAETIIKQDIVITTALIPGRPAPKLISAGMVNSMKRGTVIIDLAAETGGNCELCVRGQTIVTDNGVTIVGNVNVPSRLANAASHLYARNILAFINLITTDDTLNFDTEDEIINATMVAKDGFWRVPKGAR</sequence>
<dbReference type="PANTHER" id="PTHR10160:SF19">
    <property type="entry name" value="PROTON-TRANSLOCATING NAD(P)(+) TRANSHYDROGENASE"/>
    <property type="match status" value="1"/>
</dbReference>
<dbReference type="CDD" id="cd05304">
    <property type="entry name" value="Rubrum_tdh"/>
    <property type="match status" value="1"/>
</dbReference>
<evidence type="ECO:0000313" key="11">
    <source>
        <dbReference type="EMBL" id="MDM5148184.1"/>
    </source>
</evidence>
<dbReference type="GO" id="GO:0016491">
    <property type="term" value="F:oxidoreductase activity"/>
    <property type="evidence" value="ECO:0007669"/>
    <property type="project" value="UniProtKB-KW"/>
</dbReference>
<gene>
    <name evidence="11" type="ORF">NQX30_07420</name>
</gene>
<dbReference type="SMART" id="SM01002">
    <property type="entry name" value="AlaDh_PNT_C"/>
    <property type="match status" value="1"/>
</dbReference>
<evidence type="ECO:0000256" key="6">
    <source>
        <dbReference type="ARBA" id="ARBA00022967"/>
    </source>
</evidence>
<dbReference type="InterPro" id="IPR008143">
    <property type="entry name" value="Ala_DH/PNT_CS2"/>
</dbReference>
<keyword evidence="11" id="KW-0560">Oxidoreductase</keyword>
<keyword evidence="7" id="KW-0520">NAD</keyword>
<dbReference type="NCBIfam" id="NF006942">
    <property type="entry name" value="PRK09424.1"/>
    <property type="match status" value="1"/>
</dbReference>
<dbReference type="Gene3D" id="3.40.50.720">
    <property type="entry name" value="NAD(P)-binding Rossmann-like Domain"/>
    <property type="match status" value="2"/>
</dbReference>
<keyword evidence="5" id="KW-0521">NADP</keyword>
<evidence type="ECO:0000256" key="7">
    <source>
        <dbReference type="ARBA" id="ARBA00023027"/>
    </source>
</evidence>
<evidence type="ECO:0000259" key="9">
    <source>
        <dbReference type="SMART" id="SM01002"/>
    </source>
</evidence>
<comment type="caution">
    <text evidence="11">The sequence shown here is derived from an EMBL/GenBank/DDBJ whole genome shotgun (WGS) entry which is preliminary data.</text>
</comment>
<comment type="similarity">
    <text evidence="2">Belongs to the AlaDH/PNT family.</text>
</comment>
<evidence type="ECO:0000256" key="4">
    <source>
        <dbReference type="ARBA" id="ARBA00022741"/>
    </source>
</evidence>
<reference evidence="11" key="2">
    <citation type="journal article" date="2023" name="Microbiome">
        <title>Synthase-selected sorting approach identifies a beta-lactone synthase in a nudibranch symbiotic bacterium.</title>
        <authorList>
            <person name="Dzunkova M."/>
            <person name="La Clair J.J."/>
            <person name="Tyml T."/>
            <person name="Doud D."/>
            <person name="Schulz F."/>
            <person name="Piquer-Esteban S."/>
            <person name="Porcel Sanchis D."/>
            <person name="Osborn A."/>
            <person name="Robinson D."/>
            <person name="Louie K.B."/>
            <person name="Bowen B.P."/>
            <person name="Bowers R.M."/>
            <person name="Lee J."/>
            <person name="Arnau V."/>
            <person name="Diaz-Villanueva W."/>
            <person name="Stepanauskas R."/>
            <person name="Gosliner T."/>
            <person name="Date S.V."/>
            <person name="Northen T.R."/>
            <person name="Cheng J.F."/>
            <person name="Burkart M.D."/>
            <person name="Woyke T."/>
        </authorList>
    </citation>
    <scope>NUCLEOTIDE SEQUENCE</scope>
    <source>
        <strain evidence="11">Df01</strain>
    </source>
</reference>
<evidence type="ECO:0000256" key="5">
    <source>
        <dbReference type="ARBA" id="ARBA00022857"/>
    </source>
</evidence>
<dbReference type="PROSITE" id="PS00837">
    <property type="entry name" value="ALADH_PNT_2"/>
    <property type="match status" value="1"/>
</dbReference>
<evidence type="ECO:0000259" key="10">
    <source>
        <dbReference type="SMART" id="SM01003"/>
    </source>
</evidence>
<dbReference type="Pfam" id="PF05222">
    <property type="entry name" value="AlaDh_PNT_N"/>
    <property type="match status" value="1"/>
</dbReference>
<dbReference type="EMBL" id="JANQAO010000004">
    <property type="protein sequence ID" value="MDM5148184.1"/>
    <property type="molecule type" value="Genomic_DNA"/>
</dbReference>
<feature type="domain" description="Alanine dehydrogenase/pyridine nucleotide transhydrogenase NAD(H)-binding" evidence="9">
    <location>
        <begin position="150"/>
        <end position="317"/>
    </location>
</feature>
<dbReference type="SMART" id="SM01003">
    <property type="entry name" value="AlaDh_PNT_N"/>
    <property type="match status" value="1"/>
</dbReference>
<dbReference type="SUPFAM" id="SSF52283">
    <property type="entry name" value="Formate/glycerate dehydrogenase catalytic domain-like"/>
    <property type="match status" value="1"/>
</dbReference>
<organism evidence="11 12">
    <name type="scientific">Candidatus Doriopsillibacter californiensis</name>
    <dbReference type="NCBI Taxonomy" id="2970740"/>
    <lineage>
        <taxon>Bacteria</taxon>
        <taxon>Pseudomonadati</taxon>
        <taxon>Pseudomonadota</taxon>
        <taxon>Gammaproteobacteria</taxon>
        <taxon>Candidatus Tethybacterales</taxon>
        <taxon>Candidatus Persebacteraceae</taxon>
        <taxon>Candidatus Doriopsillibacter</taxon>
    </lineage>
</organism>
<protein>
    <recommendedName>
        <fullName evidence="3">proton-translocating NAD(P)(+) transhydrogenase</fullName>
        <ecNumber evidence="3">7.1.1.1</ecNumber>
    </recommendedName>
</protein>
<keyword evidence="12" id="KW-1185">Reference proteome</keyword>
<evidence type="ECO:0000256" key="1">
    <source>
        <dbReference type="ARBA" id="ARBA00003943"/>
    </source>
</evidence>
<accession>A0ABT7QNC1</accession>
<evidence type="ECO:0000256" key="2">
    <source>
        <dbReference type="ARBA" id="ARBA00005689"/>
    </source>
</evidence>
<keyword evidence="4" id="KW-0547">Nucleotide-binding</keyword>
<name>A0ABT7QNC1_9GAMM</name>
<evidence type="ECO:0000256" key="3">
    <source>
        <dbReference type="ARBA" id="ARBA00012943"/>
    </source>
</evidence>
<dbReference type="PANTHER" id="PTHR10160">
    <property type="entry name" value="NAD(P) TRANSHYDROGENASE"/>
    <property type="match status" value="1"/>
</dbReference>
<comment type="catalytic activity">
    <reaction evidence="8">
        <text>NAD(+) + NADPH + H(+)(in) = NADH + NADP(+) + H(+)(out)</text>
        <dbReference type="Rhea" id="RHEA:47992"/>
        <dbReference type="ChEBI" id="CHEBI:15378"/>
        <dbReference type="ChEBI" id="CHEBI:57540"/>
        <dbReference type="ChEBI" id="CHEBI:57783"/>
        <dbReference type="ChEBI" id="CHEBI:57945"/>
        <dbReference type="ChEBI" id="CHEBI:58349"/>
        <dbReference type="EC" id="7.1.1.1"/>
    </reaction>
</comment>
<reference evidence="11" key="1">
    <citation type="submission" date="2022-08" db="EMBL/GenBank/DDBJ databases">
        <authorList>
            <person name="Dzunkova M."/>
            <person name="La Clair J."/>
            <person name="Tyml T."/>
            <person name="Doud D."/>
            <person name="Schulz F."/>
            <person name="Piquer S."/>
            <person name="Porcel Sanchis D."/>
            <person name="Osborn A."/>
            <person name="Robinson D."/>
            <person name="Louie K.B."/>
            <person name="Bowen B.P."/>
            <person name="Bowers R."/>
            <person name="Lee J."/>
            <person name="Arnau Llombart V."/>
            <person name="Diaz Villanueva W."/>
            <person name="Gosliner T."/>
            <person name="Northen T."/>
            <person name="Cheng J.-F."/>
            <person name="Burkart M.D."/>
            <person name="Woyke T."/>
        </authorList>
    </citation>
    <scope>NUCLEOTIDE SEQUENCE</scope>
    <source>
        <strain evidence="11">Df01</strain>
    </source>
</reference>
<proteinExistence type="inferred from homology"/>
<comment type="function">
    <text evidence="1">The transhydrogenation between NADH and NADP is coupled to respiration and ATP hydrolysis and functions as a proton pump across the membrane.</text>
</comment>
<dbReference type="InterPro" id="IPR007886">
    <property type="entry name" value="AlaDH/PNT_N"/>
</dbReference>